<evidence type="ECO:0000256" key="4">
    <source>
        <dbReference type="ARBA" id="ARBA00022982"/>
    </source>
</evidence>
<evidence type="ECO:0000313" key="10">
    <source>
        <dbReference type="EMBL" id="PKG22069.1"/>
    </source>
</evidence>
<dbReference type="PIRSF" id="PIRSF000025">
    <property type="entry name" value="Cytc_Bsub_c550"/>
    <property type="match status" value="1"/>
</dbReference>
<keyword evidence="5 7" id="KW-0408">Iron</keyword>
<reference evidence="10 11" key="1">
    <citation type="journal article" date="2003" name="Int. J. Syst. Evol. Microbiol.">
        <title>Bacillus nealsonii sp. nov., isolated from a spacecraft-assembly facility, whose spores are gamma-radiation resistant.</title>
        <authorList>
            <person name="Venkateswaran K."/>
            <person name="Kempf M."/>
            <person name="Chen F."/>
            <person name="Satomi M."/>
            <person name="Nicholson W."/>
            <person name="Kern R."/>
        </authorList>
    </citation>
    <scope>NUCLEOTIDE SEQUENCE [LARGE SCALE GENOMIC DNA]</scope>
    <source>
        <strain evidence="10 11">FO-92</strain>
    </source>
</reference>
<evidence type="ECO:0000256" key="7">
    <source>
        <dbReference type="PIRSR" id="PIRSR000025-2"/>
    </source>
</evidence>
<comment type="PTM">
    <text evidence="6">Binds 1 heme c group covalently per subunit.</text>
</comment>
<evidence type="ECO:0000256" key="3">
    <source>
        <dbReference type="ARBA" id="ARBA00022723"/>
    </source>
</evidence>
<dbReference type="InterPro" id="IPR054782">
    <property type="entry name" value="Cytochro_C551"/>
</dbReference>
<dbReference type="PANTHER" id="PTHR37823">
    <property type="entry name" value="CYTOCHROME C-553-LIKE"/>
    <property type="match status" value="1"/>
</dbReference>
<gene>
    <name evidence="10" type="ORF">CWS01_19050</name>
</gene>
<name>A0A2N0YXT4_9BACI</name>
<feature type="binding site" description="axial binding residue" evidence="7">
    <location>
        <position position="47"/>
    </location>
    <ligand>
        <name>heme c</name>
        <dbReference type="ChEBI" id="CHEBI:61717"/>
    </ligand>
    <ligandPart>
        <name>Fe</name>
        <dbReference type="ChEBI" id="CHEBI:18248"/>
    </ligandPart>
</feature>
<keyword evidence="3 7" id="KW-0479">Metal-binding</keyword>
<feature type="chain" id="PRO_5038772470" evidence="8">
    <location>
        <begin position="18"/>
        <end position="103"/>
    </location>
</feature>
<accession>A0A2N0YXT4</accession>
<dbReference type="GO" id="GO:0005506">
    <property type="term" value="F:iron ion binding"/>
    <property type="evidence" value="ECO:0007669"/>
    <property type="project" value="InterPro"/>
</dbReference>
<sequence length="103" mass="10873">MKKLMMPTIIFAFFLLAGCGNNEDSSSSSAKAGDPEKLYNQKCSVCHGSNLEGGGGPNLQAVGSELSKEDIEKIILEGKGNMPKGVLQGKDAEAVAEWLADKK</sequence>
<evidence type="ECO:0000256" key="6">
    <source>
        <dbReference type="PIRSR" id="PIRSR000025-1"/>
    </source>
</evidence>
<dbReference type="InterPro" id="IPR012218">
    <property type="entry name" value="Cyt_c_BACSU-c550-type"/>
</dbReference>
<keyword evidence="2 6" id="KW-0349">Heme</keyword>
<dbReference type="OrthoDB" id="7933886at2"/>
<dbReference type="SUPFAM" id="SSF46626">
    <property type="entry name" value="Cytochrome c"/>
    <property type="match status" value="1"/>
</dbReference>
<keyword evidence="4" id="KW-0249">Electron transport</keyword>
<dbReference type="Proteomes" id="UP000233375">
    <property type="component" value="Unassembled WGS sequence"/>
</dbReference>
<evidence type="ECO:0000313" key="11">
    <source>
        <dbReference type="Proteomes" id="UP000233375"/>
    </source>
</evidence>
<dbReference type="GO" id="GO:0016020">
    <property type="term" value="C:membrane"/>
    <property type="evidence" value="ECO:0007669"/>
    <property type="project" value="InterPro"/>
</dbReference>
<dbReference type="PANTHER" id="PTHR37823:SF3">
    <property type="entry name" value="CYTOCHROME C-551"/>
    <property type="match status" value="1"/>
</dbReference>
<evidence type="ECO:0000259" key="9">
    <source>
        <dbReference type="PROSITE" id="PS51007"/>
    </source>
</evidence>
<feature type="signal peptide" evidence="8">
    <location>
        <begin position="1"/>
        <end position="17"/>
    </location>
</feature>
<evidence type="ECO:0000256" key="8">
    <source>
        <dbReference type="SAM" id="SignalP"/>
    </source>
</evidence>
<organism evidence="10 11">
    <name type="scientific">Niallia nealsonii</name>
    <dbReference type="NCBI Taxonomy" id="115979"/>
    <lineage>
        <taxon>Bacteria</taxon>
        <taxon>Bacillati</taxon>
        <taxon>Bacillota</taxon>
        <taxon>Bacilli</taxon>
        <taxon>Bacillales</taxon>
        <taxon>Bacillaceae</taxon>
        <taxon>Niallia</taxon>
    </lineage>
</organism>
<dbReference type="GO" id="GO:0020037">
    <property type="term" value="F:heme binding"/>
    <property type="evidence" value="ECO:0007669"/>
    <property type="project" value="InterPro"/>
</dbReference>
<dbReference type="NCBIfam" id="NF045774">
    <property type="entry name" value="cytochro_C551"/>
    <property type="match status" value="1"/>
</dbReference>
<feature type="binding site" description="covalent" evidence="6">
    <location>
        <position position="46"/>
    </location>
    <ligand>
        <name>heme c</name>
        <dbReference type="ChEBI" id="CHEBI:61717"/>
    </ligand>
</feature>
<dbReference type="InterPro" id="IPR036909">
    <property type="entry name" value="Cyt_c-like_dom_sf"/>
</dbReference>
<evidence type="ECO:0000256" key="5">
    <source>
        <dbReference type="ARBA" id="ARBA00023004"/>
    </source>
</evidence>
<dbReference type="GO" id="GO:0009055">
    <property type="term" value="F:electron transfer activity"/>
    <property type="evidence" value="ECO:0007669"/>
    <property type="project" value="InterPro"/>
</dbReference>
<evidence type="ECO:0000256" key="2">
    <source>
        <dbReference type="ARBA" id="ARBA00022617"/>
    </source>
</evidence>
<protein>
    <submittedName>
        <fullName evidence="10">Cytochrome C551</fullName>
    </submittedName>
</protein>
<keyword evidence="1" id="KW-0813">Transport</keyword>
<dbReference type="RefSeq" id="WP_101178797.1">
    <property type="nucleotide sequence ID" value="NZ_PISE01000047.1"/>
</dbReference>
<dbReference type="InterPro" id="IPR009056">
    <property type="entry name" value="Cyt_c-like_dom"/>
</dbReference>
<dbReference type="AlphaFoldDB" id="A0A2N0YXT4"/>
<dbReference type="Pfam" id="PF13442">
    <property type="entry name" value="Cytochrome_CBB3"/>
    <property type="match status" value="1"/>
</dbReference>
<dbReference type="EMBL" id="PISE01000047">
    <property type="protein sequence ID" value="PKG22069.1"/>
    <property type="molecule type" value="Genomic_DNA"/>
</dbReference>
<dbReference type="Gene3D" id="1.10.760.10">
    <property type="entry name" value="Cytochrome c-like domain"/>
    <property type="match status" value="1"/>
</dbReference>
<dbReference type="PROSITE" id="PS51257">
    <property type="entry name" value="PROKAR_LIPOPROTEIN"/>
    <property type="match status" value="1"/>
</dbReference>
<dbReference type="PROSITE" id="PS51007">
    <property type="entry name" value="CYTC"/>
    <property type="match status" value="1"/>
</dbReference>
<comment type="caution">
    <text evidence="10">The sequence shown here is derived from an EMBL/GenBank/DDBJ whole genome shotgun (WGS) entry which is preliminary data.</text>
</comment>
<proteinExistence type="predicted"/>
<evidence type="ECO:0000256" key="1">
    <source>
        <dbReference type="ARBA" id="ARBA00022448"/>
    </source>
</evidence>
<keyword evidence="11" id="KW-1185">Reference proteome</keyword>
<feature type="binding site" description="axial binding residue" evidence="7">
    <location>
        <position position="82"/>
    </location>
    <ligand>
        <name>heme c</name>
        <dbReference type="ChEBI" id="CHEBI:61717"/>
    </ligand>
    <ligandPart>
        <name>Fe</name>
        <dbReference type="ChEBI" id="CHEBI:18248"/>
    </ligandPart>
</feature>
<keyword evidence="8" id="KW-0732">Signal</keyword>
<feature type="binding site" description="covalent" evidence="6">
    <location>
        <position position="43"/>
    </location>
    <ligand>
        <name>heme c</name>
        <dbReference type="ChEBI" id="CHEBI:61717"/>
    </ligand>
</feature>
<feature type="domain" description="Cytochrome c" evidence="9">
    <location>
        <begin position="30"/>
        <end position="103"/>
    </location>
</feature>
<dbReference type="InterPro" id="IPR051811">
    <property type="entry name" value="Cytochrome_c550/c551-like"/>
</dbReference>